<dbReference type="InterPro" id="IPR010290">
    <property type="entry name" value="TM_effector"/>
</dbReference>
<evidence type="ECO:0000256" key="1">
    <source>
        <dbReference type="ARBA" id="ARBA00004651"/>
    </source>
</evidence>
<feature type="transmembrane region" description="Helical" evidence="7">
    <location>
        <begin position="317"/>
        <end position="337"/>
    </location>
</feature>
<reference evidence="8 9" key="1">
    <citation type="submission" date="2023-03" db="EMBL/GenBank/DDBJ databases">
        <title>YIM 133296 draft genome.</title>
        <authorList>
            <person name="Xiong L."/>
        </authorList>
    </citation>
    <scope>NUCLEOTIDE SEQUENCE [LARGE SCALE GENOMIC DNA]</scope>
    <source>
        <strain evidence="8 9">YIM 133296</strain>
    </source>
</reference>
<evidence type="ECO:0000313" key="9">
    <source>
        <dbReference type="Proteomes" id="UP001528912"/>
    </source>
</evidence>
<evidence type="ECO:0000256" key="7">
    <source>
        <dbReference type="SAM" id="Phobius"/>
    </source>
</evidence>
<evidence type="ECO:0000256" key="2">
    <source>
        <dbReference type="ARBA" id="ARBA00022448"/>
    </source>
</evidence>
<keyword evidence="5 7" id="KW-1133">Transmembrane helix</keyword>
<gene>
    <name evidence="8" type="ORF">P4R38_11825</name>
</gene>
<evidence type="ECO:0000256" key="6">
    <source>
        <dbReference type="ARBA" id="ARBA00023136"/>
    </source>
</evidence>
<feature type="transmembrane region" description="Helical" evidence="7">
    <location>
        <begin position="294"/>
        <end position="311"/>
    </location>
</feature>
<feature type="transmembrane region" description="Helical" evidence="7">
    <location>
        <begin position="262"/>
        <end position="282"/>
    </location>
</feature>
<keyword evidence="3" id="KW-1003">Cell membrane</keyword>
<dbReference type="RefSeq" id="WP_277192321.1">
    <property type="nucleotide sequence ID" value="NZ_JAROAV010000030.1"/>
</dbReference>
<keyword evidence="6 7" id="KW-0472">Membrane</keyword>
<keyword evidence="9" id="KW-1185">Reference proteome</keyword>
<comment type="caution">
    <text evidence="8">The sequence shown here is derived from an EMBL/GenBank/DDBJ whole genome shotgun (WGS) entry which is preliminary data.</text>
</comment>
<evidence type="ECO:0000256" key="4">
    <source>
        <dbReference type="ARBA" id="ARBA00022692"/>
    </source>
</evidence>
<dbReference type="Gene3D" id="1.20.1250.20">
    <property type="entry name" value="MFS general substrate transporter like domains"/>
    <property type="match status" value="1"/>
</dbReference>
<evidence type="ECO:0000313" key="8">
    <source>
        <dbReference type="EMBL" id="MDF8264934.1"/>
    </source>
</evidence>
<feature type="transmembrane region" description="Helical" evidence="7">
    <location>
        <begin position="21"/>
        <end position="39"/>
    </location>
</feature>
<feature type="transmembrane region" description="Helical" evidence="7">
    <location>
        <begin position="78"/>
        <end position="99"/>
    </location>
</feature>
<evidence type="ECO:0000256" key="3">
    <source>
        <dbReference type="ARBA" id="ARBA00022475"/>
    </source>
</evidence>
<evidence type="ECO:0000256" key="5">
    <source>
        <dbReference type="ARBA" id="ARBA00022989"/>
    </source>
</evidence>
<dbReference type="EMBL" id="JAROAV010000030">
    <property type="protein sequence ID" value="MDF8264934.1"/>
    <property type="molecule type" value="Genomic_DNA"/>
</dbReference>
<feature type="transmembrane region" description="Helical" evidence="7">
    <location>
        <begin position="105"/>
        <end position="132"/>
    </location>
</feature>
<organism evidence="8 9">
    <name type="scientific">Luteipulveratus flavus</name>
    <dbReference type="NCBI Taxonomy" id="3031728"/>
    <lineage>
        <taxon>Bacteria</taxon>
        <taxon>Bacillati</taxon>
        <taxon>Actinomycetota</taxon>
        <taxon>Actinomycetes</taxon>
        <taxon>Micrococcales</taxon>
        <taxon>Dermacoccaceae</taxon>
        <taxon>Luteipulveratus</taxon>
    </lineage>
</organism>
<feature type="transmembrane region" description="Helical" evidence="7">
    <location>
        <begin position="358"/>
        <end position="376"/>
    </location>
</feature>
<dbReference type="CDD" id="cd06173">
    <property type="entry name" value="MFS_MefA_like"/>
    <property type="match status" value="1"/>
</dbReference>
<comment type="subcellular location">
    <subcellularLocation>
        <location evidence="1">Cell membrane</location>
        <topology evidence="1">Multi-pass membrane protein</topology>
    </subcellularLocation>
</comment>
<feature type="transmembrane region" description="Helical" evidence="7">
    <location>
        <begin position="172"/>
        <end position="190"/>
    </location>
</feature>
<feature type="transmembrane region" description="Helical" evidence="7">
    <location>
        <begin position="382"/>
        <end position="401"/>
    </location>
</feature>
<proteinExistence type="predicted"/>
<keyword evidence="2" id="KW-0813">Transport</keyword>
<accession>A0ABT6C7M0</accession>
<dbReference type="InterPro" id="IPR036259">
    <property type="entry name" value="MFS_trans_sf"/>
</dbReference>
<feature type="transmembrane region" description="Helical" evidence="7">
    <location>
        <begin position="144"/>
        <end position="166"/>
    </location>
</feature>
<feature type="transmembrane region" description="Helical" evidence="7">
    <location>
        <begin position="45"/>
        <end position="66"/>
    </location>
</feature>
<feature type="transmembrane region" description="Helical" evidence="7">
    <location>
        <begin position="231"/>
        <end position="250"/>
    </location>
</feature>
<dbReference type="PANTHER" id="PTHR23513">
    <property type="entry name" value="INTEGRAL MEMBRANE EFFLUX PROTEIN-RELATED"/>
    <property type="match status" value="1"/>
</dbReference>
<sequence>MTTSAPLRADPDFRRYWAARTVSVAGSLATLVALPVLVYRLTGSAALTAITTTLEAAPYLIFGLFAGAIADRHDRQRVMVAADLANAAVISSVPLAWWLGHLTVVHALVVAFTVQSLFTFFDGANFGALPVLVGSERIGAANSAIFGVGGVLDLVMPASVGLLLAVWSPATILALDAASFVASALLVRSIGRPLSVPREHAGPLRPAAILRDVREGVGFLWRHVGVRTTTAVGTLQSIAGAAFMSLAVAFSDRVLGVGTSGWRFGLLYSVWGIGGIVAAALVPRLLGVTSPGRLVAAALPFSGVAGVAVALSPSWAAAVTAMVVWGVAYQVVLIASLTYRQQVTPEAMLGRVNMAGRMLSWGIGWTAGSLGAGALARLVDVRAAMVALTCAGLVAAALAWLSPLRRQPDPAAA</sequence>
<keyword evidence="4 7" id="KW-0812">Transmembrane</keyword>
<name>A0ABT6C7M0_9MICO</name>
<dbReference type="Pfam" id="PF05977">
    <property type="entry name" value="MFS_3"/>
    <property type="match status" value="1"/>
</dbReference>
<protein>
    <submittedName>
        <fullName evidence="8">MFS transporter</fullName>
    </submittedName>
</protein>
<dbReference type="SUPFAM" id="SSF103473">
    <property type="entry name" value="MFS general substrate transporter"/>
    <property type="match status" value="1"/>
</dbReference>
<dbReference type="Proteomes" id="UP001528912">
    <property type="component" value="Unassembled WGS sequence"/>
</dbReference>
<dbReference type="PANTHER" id="PTHR23513:SF6">
    <property type="entry name" value="MAJOR FACILITATOR SUPERFAMILY ASSOCIATED DOMAIN-CONTAINING PROTEIN"/>
    <property type="match status" value="1"/>
</dbReference>